<comment type="similarity">
    <text evidence="2">Belongs to the AB hydrolase superfamily. FUS2 hydrolase family.</text>
</comment>
<protein>
    <recommendedName>
        <fullName evidence="3">AB hydrolase-1 domain-containing protein</fullName>
    </recommendedName>
</protein>
<dbReference type="PANTHER" id="PTHR22946:SF9">
    <property type="entry name" value="POLYKETIDE TRANSFERASE AF380"/>
    <property type="match status" value="1"/>
</dbReference>
<dbReference type="RefSeq" id="WP_072399759.1">
    <property type="nucleotide sequence ID" value="NZ_FPKV01000001.1"/>
</dbReference>
<organism evidence="4 5">
    <name type="scientific">Flaviramulus basaltis</name>
    <dbReference type="NCBI Taxonomy" id="369401"/>
    <lineage>
        <taxon>Bacteria</taxon>
        <taxon>Pseudomonadati</taxon>
        <taxon>Bacteroidota</taxon>
        <taxon>Flavobacteriia</taxon>
        <taxon>Flavobacteriales</taxon>
        <taxon>Flavobacteriaceae</taxon>
        <taxon>Flaviramulus</taxon>
    </lineage>
</organism>
<dbReference type="STRING" id="369401.SAMN05428642_101205"/>
<evidence type="ECO:0000256" key="1">
    <source>
        <dbReference type="ARBA" id="ARBA00022801"/>
    </source>
</evidence>
<dbReference type="Gene3D" id="1.10.10.800">
    <property type="match status" value="1"/>
</dbReference>
<evidence type="ECO:0000313" key="4">
    <source>
        <dbReference type="EMBL" id="SFZ89369.1"/>
    </source>
</evidence>
<dbReference type="InterPro" id="IPR050261">
    <property type="entry name" value="FrsA_esterase"/>
</dbReference>
<evidence type="ECO:0000313" key="5">
    <source>
        <dbReference type="Proteomes" id="UP000182544"/>
    </source>
</evidence>
<accession>A0A1K2IAF3</accession>
<name>A0A1K2IAF3_9FLAO</name>
<dbReference type="Pfam" id="PF00561">
    <property type="entry name" value="Abhydrolase_1"/>
    <property type="match status" value="1"/>
</dbReference>
<dbReference type="PANTHER" id="PTHR22946">
    <property type="entry name" value="DIENELACTONE HYDROLASE DOMAIN-CONTAINING PROTEIN-RELATED"/>
    <property type="match status" value="1"/>
</dbReference>
<evidence type="ECO:0000256" key="2">
    <source>
        <dbReference type="ARBA" id="ARBA00038115"/>
    </source>
</evidence>
<reference evidence="4 5" key="1">
    <citation type="submission" date="2016-10" db="EMBL/GenBank/DDBJ databases">
        <authorList>
            <person name="de Groot N.N."/>
        </authorList>
    </citation>
    <scope>NUCLEOTIDE SEQUENCE [LARGE SCALE GENOMIC DNA]</scope>
    <source>
        <strain evidence="4 5">DSM 18180</strain>
    </source>
</reference>
<dbReference type="EMBL" id="FPKV01000001">
    <property type="protein sequence ID" value="SFZ89369.1"/>
    <property type="molecule type" value="Genomic_DNA"/>
</dbReference>
<dbReference type="OrthoDB" id="9805123at2"/>
<gene>
    <name evidence="4" type="ORF">SAMN05428642_101205</name>
</gene>
<dbReference type="GO" id="GO:0052689">
    <property type="term" value="F:carboxylic ester hydrolase activity"/>
    <property type="evidence" value="ECO:0007669"/>
    <property type="project" value="UniProtKB-ARBA"/>
</dbReference>
<evidence type="ECO:0000259" key="3">
    <source>
        <dbReference type="Pfam" id="PF00561"/>
    </source>
</evidence>
<keyword evidence="1" id="KW-0378">Hydrolase</keyword>
<feature type="domain" description="AB hydrolase-1" evidence="3">
    <location>
        <begin position="30"/>
        <end position="282"/>
    </location>
</feature>
<sequence>MACKNVEFPSQGVLLRGRLYIPKSDSIEYPLVIMAHGFSSTINGMVADKYAEEFYNAGYAVLLYDHKNFGISEGKPRQELNYWEQCRGYIDAINFAQTITHIDKDKIVLWGDSMSGAEVLTVAAIDERIVAIIAQVPAFGDDPIPFERADEMMKSIKEILLNENLKNLDKNETDVIAVVSPNQGHMVSALKELTAYRWFIEYGGRFNTNWQNSISFATFINAPKNYHRGIAAGFLKVPVLLVIATNDEMEGASDIISKAVFDKISQPKEIIELDGGHFGLLEYPSELFNESSKSQINFLKKLFCN</sequence>
<dbReference type="InterPro" id="IPR000073">
    <property type="entry name" value="AB_hydrolase_1"/>
</dbReference>
<dbReference type="Gene3D" id="3.40.50.1820">
    <property type="entry name" value="alpha/beta hydrolase"/>
    <property type="match status" value="1"/>
</dbReference>
<proteinExistence type="inferred from homology"/>
<dbReference type="Proteomes" id="UP000182544">
    <property type="component" value="Unassembled WGS sequence"/>
</dbReference>
<keyword evidence="5" id="KW-1185">Reference proteome</keyword>
<dbReference type="AlphaFoldDB" id="A0A1K2IAF3"/>
<dbReference type="InterPro" id="IPR029058">
    <property type="entry name" value="AB_hydrolase_fold"/>
</dbReference>
<dbReference type="SUPFAM" id="SSF53474">
    <property type="entry name" value="alpha/beta-Hydrolases"/>
    <property type="match status" value="1"/>
</dbReference>